<dbReference type="EMBL" id="JAPQFC010001359">
    <property type="protein sequence ID" value="MCY6525125.1"/>
    <property type="molecule type" value="Genomic_DNA"/>
</dbReference>
<evidence type="ECO:0000313" key="2">
    <source>
        <dbReference type="Proteomes" id="UP001077788"/>
    </source>
</evidence>
<reference evidence="1" key="1">
    <citation type="journal article" date="2021" name="Vet Sci">
        <title>O-Serogroups and Pathovirotypes of Escherichia coli Isolated from Post-Weaning Piglets Showing Diarrhoea and/or Oedema in South Korea.</title>
        <authorList>
            <person name="Byun J.W."/>
            <person name="Moon B.Y."/>
            <person name="Do K.H."/>
            <person name="Lee K."/>
            <person name="Lee H.Y."/>
            <person name="Kim W.I."/>
            <person name="So B."/>
            <person name="Lee W.K."/>
        </authorList>
    </citation>
    <scope>NUCLEOTIDE SEQUENCE</scope>
    <source>
        <strain evidence="1">84/14</strain>
    </source>
</reference>
<protein>
    <submittedName>
        <fullName evidence="1">Uncharacterized protein</fullName>
    </submittedName>
</protein>
<sequence length="69" mass="7955">LEASLNSNQNNDVSFNAHHHSSAQIEIQYVSQISHPPPILHDPIDQYLEESYLARSVVKYNFSSFFMFT</sequence>
<proteinExistence type="predicted"/>
<reference evidence="1" key="2">
    <citation type="submission" date="2022-12" db="EMBL/GenBank/DDBJ databases">
        <authorList>
            <person name="Kardos G."/>
            <person name="Sarkozi R."/>
            <person name="Laczko L."/>
            <person name="Marton S."/>
            <person name="Makrai L."/>
            <person name="Banyai K."/>
            <person name="Fodor L."/>
        </authorList>
    </citation>
    <scope>NUCLEOTIDE SEQUENCE</scope>
    <source>
        <strain evidence="1">84/14</strain>
    </source>
</reference>
<dbReference type="RefSeq" id="WP_267992530.1">
    <property type="nucleotide sequence ID" value="NZ_JAPQFC010001359.1"/>
</dbReference>
<evidence type="ECO:0000313" key="1">
    <source>
        <dbReference type="EMBL" id="MCY6525125.1"/>
    </source>
</evidence>
<dbReference type="AlphaFoldDB" id="A0A9Q4DM07"/>
<name>A0A9Q4DM07_ACTPL</name>
<feature type="non-terminal residue" evidence="1">
    <location>
        <position position="1"/>
    </location>
</feature>
<comment type="caution">
    <text evidence="1">The sequence shown here is derived from an EMBL/GenBank/DDBJ whole genome shotgun (WGS) entry which is preliminary data.</text>
</comment>
<accession>A0A9Q4DM07</accession>
<gene>
    <name evidence="1" type="ORF">OYG11_13085</name>
</gene>
<dbReference type="Proteomes" id="UP001077788">
    <property type="component" value="Unassembled WGS sequence"/>
</dbReference>
<organism evidence="1 2">
    <name type="scientific">Actinobacillus pleuropneumoniae</name>
    <name type="common">Haemophilus pleuropneumoniae</name>
    <dbReference type="NCBI Taxonomy" id="715"/>
    <lineage>
        <taxon>Bacteria</taxon>
        <taxon>Pseudomonadati</taxon>
        <taxon>Pseudomonadota</taxon>
        <taxon>Gammaproteobacteria</taxon>
        <taxon>Pasteurellales</taxon>
        <taxon>Pasteurellaceae</taxon>
        <taxon>Actinobacillus</taxon>
    </lineage>
</organism>